<reference evidence="3 4" key="1">
    <citation type="submission" date="2023-11" db="EMBL/GenBank/DDBJ databases">
        <title>Arctic aerobic anoxygenic photoheterotroph Sediminicoccus rosea KRV36 adapts its photosynthesis to long days of polar summer.</title>
        <authorList>
            <person name="Tomasch J."/>
            <person name="Kopejtka K."/>
            <person name="Bily T."/>
            <person name="Gardiner A.T."/>
            <person name="Gardian Z."/>
            <person name="Shivaramu S."/>
            <person name="Koblizek M."/>
            <person name="Engelhardt F."/>
            <person name="Kaftan D."/>
        </authorList>
    </citation>
    <scope>NUCLEOTIDE SEQUENCE [LARGE SCALE GENOMIC DNA]</scope>
    <source>
        <strain evidence="3 4">R-30</strain>
    </source>
</reference>
<dbReference type="Proteomes" id="UP001305521">
    <property type="component" value="Chromosome"/>
</dbReference>
<evidence type="ECO:0000313" key="4">
    <source>
        <dbReference type="Proteomes" id="UP001305521"/>
    </source>
</evidence>
<dbReference type="RefSeq" id="WP_318651496.1">
    <property type="nucleotide sequence ID" value="NZ_CP137852.1"/>
</dbReference>
<dbReference type="InterPro" id="IPR005064">
    <property type="entry name" value="BUG"/>
</dbReference>
<feature type="signal peptide" evidence="2">
    <location>
        <begin position="1"/>
        <end position="23"/>
    </location>
</feature>
<dbReference type="Pfam" id="PF03401">
    <property type="entry name" value="TctC"/>
    <property type="match status" value="1"/>
</dbReference>
<dbReference type="PANTHER" id="PTHR42928:SF5">
    <property type="entry name" value="BLR1237 PROTEIN"/>
    <property type="match status" value="1"/>
</dbReference>
<evidence type="ECO:0000313" key="3">
    <source>
        <dbReference type="EMBL" id="WPB87544.1"/>
    </source>
</evidence>
<dbReference type="InterPro" id="IPR042100">
    <property type="entry name" value="Bug_dom1"/>
</dbReference>
<dbReference type="SUPFAM" id="SSF53850">
    <property type="entry name" value="Periplasmic binding protein-like II"/>
    <property type="match status" value="1"/>
</dbReference>
<sequence length="324" mass="33892">MQRRALTLGLLAAPLAAPSVARAQEAWPSRPVRLVVGWPPGGSVDIVARLLQPRLQALLGQPVVVENRAGATGTVGAAEVARAGADGHTWLIAQDSQVITPAIMNLPYDVRRDFAPITLIGRGPLVVTAHSATPWPSFQALMAAARAQPPGRITYATAGVGTMMHVAMVQLCNLAGVELTHVPYRGGAPALADALAGQVPLFVTNAPVGGPHVRSGALRGLGVTTATAWRDLPGVPSFQEQGIAGFEAPTWWAVFAPAGVPAPIRDRMAGLLAQILAEPETRARVEQQGMDVLAVSGEGFANFAAAETERWARVVRANNIRLDG</sequence>
<keyword evidence="2" id="KW-0732">Signal</keyword>
<dbReference type="EMBL" id="CP137852">
    <property type="protein sequence ID" value="WPB87544.1"/>
    <property type="molecule type" value="Genomic_DNA"/>
</dbReference>
<evidence type="ECO:0000256" key="1">
    <source>
        <dbReference type="ARBA" id="ARBA00006987"/>
    </source>
</evidence>
<organism evidence="3 4">
    <name type="scientific">Sediminicoccus rosea</name>
    <dbReference type="NCBI Taxonomy" id="1225128"/>
    <lineage>
        <taxon>Bacteria</taxon>
        <taxon>Pseudomonadati</taxon>
        <taxon>Pseudomonadota</taxon>
        <taxon>Alphaproteobacteria</taxon>
        <taxon>Acetobacterales</taxon>
        <taxon>Roseomonadaceae</taxon>
        <taxon>Sediminicoccus</taxon>
    </lineage>
</organism>
<dbReference type="Gene3D" id="3.40.190.10">
    <property type="entry name" value="Periplasmic binding protein-like II"/>
    <property type="match status" value="1"/>
</dbReference>
<protein>
    <submittedName>
        <fullName evidence="3">Tripartite tricarboxylate transporter substrate binding protein</fullName>
    </submittedName>
</protein>
<dbReference type="CDD" id="cd13578">
    <property type="entry name" value="PBP2_Bug27"/>
    <property type="match status" value="1"/>
</dbReference>
<evidence type="ECO:0000256" key="2">
    <source>
        <dbReference type="SAM" id="SignalP"/>
    </source>
</evidence>
<proteinExistence type="inferred from homology"/>
<dbReference type="PIRSF" id="PIRSF017082">
    <property type="entry name" value="YflP"/>
    <property type="match status" value="1"/>
</dbReference>
<name>A0ABZ0PP86_9PROT</name>
<accession>A0ABZ0PP86</accession>
<comment type="similarity">
    <text evidence="1">Belongs to the UPF0065 (bug) family.</text>
</comment>
<dbReference type="PANTHER" id="PTHR42928">
    <property type="entry name" value="TRICARBOXYLATE-BINDING PROTEIN"/>
    <property type="match status" value="1"/>
</dbReference>
<dbReference type="Gene3D" id="3.40.190.150">
    <property type="entry name" value="Bordetella uptake gene, domain 1"/>
    <property type="match status" value="1"/>
</dbReference>
<gene>
    <name evidence="3" type="ORF">R9Z33_11845</name>
</gene>
<keyword evidence="4" id="KW-1185">Reference proteome</keyword>
<feature type="chain" id="PRO_5047195866" evidence="2">
    <location>
        <begin position="24"/>
        <end position="324"/>
    </location>
</feature>